<dbReference type="PANTHER" id="PTHR21345:SF3">
    <property type="entry name" value="PROTEIN SPIRE"/>
    <property type="match status" value="1"/>
</dbReference>
<evidence type="ECO:0000256" key="10">
    <source>
        <dbReference type="ARBA" id="ARBA00023136"/>
    </source>
</evidence>
<dbReference type="GO" id="GO:0051295">
    <property type="term" value="P:establishment of meiotic spindle localization"/>
    <property type="evidence" value="ECO:0007669"/>
    <property type="project" value="TreeGrafter"/>
</dbReference>
<sequence>MAVEGKLSPRCALDEKGCVKLSSILEAFNAPISEEQAWAVCYQTSKCILKEWELEKKCYCIMDTSDIRIHKDGSVHPSTIREINSGTRILADTEYQLVSSLGVAIFKALDYGLSETEERSLSTHLETLIDLMTSSEQDDGGDDDDLESQNGDEGIERDSEEDDMTDIGKNDRGFTLLKVIEICANHLACPDQGDVHYKAVCRALVAEVLELSSFLEKISTGTKELREHTQVETEGECSLDNLQFHDWAGLWMQVIRELRQGVKLRKVDREPNPQPIEYELTPYEMLLDDIRSRRYKLNKIMVNGDLPPRVKKDAHALILEFIRSRPPLVPVSKRKLPPAPPKQPTLYEKLMASIRQQHTLRPTGNKQETVETSRTKLDDDDDTPQPRRRLIKADLSLCLSPSFDDEDVDDLPSPDFEQAKCSTPIQENSKPPDTLALQAHLPERRHSISVCESPSKPNNMIVPTTNSFNSYITASDERPSPVQISPNQSIGVWSSSHWEKSIQSLSLTLEEVVHIRNVLTKAELETLMNGKGNTLYEELAKGKVCFTCKKTRFSFFGSWGVKCKLCERTVCDKCSTRMHIPTDHFSNIPVYMLSPTPSPVSEEPDTTPASYSIWRLPESFHISGLWSSKRSQESSPKCSETPTKSLRQSRSSHTIRDEIGTWPSTKKSSFNRSRTIQESEASPLDIPKGPLMTVCRECKGMVRHIILTSRGSSTCGSQRRRKWAEKRALTACVPTCMTPLLESPSSNSEAFNFNGQAISRS</sequence>
<evidence type="ECO:0000256" key="11">
    <source>
        <dbReference type="ARBA" id="ARBA00023203"/>
    </source>
</evidence>
<dbReference type="GO" id="GO:0003779">
    <property type="term" value="F:actin binding"/>
    <property type="evidence" value="ECO:0007669"/>
    <property type="project" value="UniProtKB-KW"/>
</dbReference>
<protein>
    <submittedName>
        <fullName evidence="16">Protein spire homolog 1</fullName>
    </submittedName>
</protein>
<dbReference type="InterPro" id="IPR013083">
    <property type="entry name" value="Znf_RING/FYVE/PHD"/>
</dbReference>
<evidence type="ECO:0000256" key="9">
    <source>
        <dbReference type="ARBA" id="ARBA00022927"/>
    </source>
</evidence>
<dbReference type="Gene3D" id="1.10.510.10">
    <property type="entry name" value="Transferase(Phosphotransferase) domain 1"/>
    <property type="match status" value="1"/>
</dbReference>
<evidence type="ECO:0000256" key="7">
    <source>
        <dbReference type="ARBA" id="ARBA00022490"/>
    </source>
</evidence>
<keyword evidence="8" id="KW-0677">Repeat</keyword>
<dbReference type="GO" id="GO:0040038">
    <property type="term" value="P:polar body extrusion after meiotic divisions"/>
    <property type="evidence" value="ECO:0007669"/>
    <property type="project" value="TreeGrafter"/>
</dbReference>
<keyword evidence="5" id="KW-0813">Transport</keyword>
<dbReference type="AlphaFoldDB" id="A0A1W7R9I6"/>
<evidence type="ECO:0000256" key="13">
    <source>
        <dbReference type="ARBA" id="ARBA00023329"/>
    </source>
</evidence>
<keyword evidence="10" id="KW-0472">Membrane</keyword>
<evidence type="ECO:0000256" key="8">
    <source>
        <dbReference type="ARBA" id="ARBA00022737"/>
    </source>
</evidence>
<dbReference type="InterPro" id="IPR011019">
    <property type="entry name" value="KIND_dom"/>
</dbReference>
<evidence type="ECO:0000256" key="3">
    <source>
        <dbReference type="ARBA" id="ARBA00004413"/>
    </source>
</evidence>
<keyword evidence="13" id="KW-0968">Cytoplasmic vesicle</keyword>
<evidence type="ECO:0000256" key="4">
    <source>
        <dbReference type="ARBA" id="ARBA00010956"/>
    </source>
</evidence>
<feature type="compositionally biased region" description="Acidic residues" evidence="14">
    <location>
        <begin position="136"/>
        <end position="147"/>
    </location>
</feature>
<feature type="region of interest" description="Disordered" evidence="14">
    <location>
        <begin position="627"/>
        <end position="684"/>
    </location>
</feature>
<feature type="compositionally biased region" description="Polar residues" evidence="14">
    <location>
        <begin position="662"/>
        <end position="680"/>
    </location>
</feature>
<feature type="compositionally biased region" description="Polar residues" evidence="14">
    <location>
        <begin position="627"/>
        <end position="652"/>
    </location>
</feature>
<dbReference type="SUPFAM" id="SSF57903">
    <property type="entry name" value="FYVE/PHD zinc finger"/>
    <property type="match status" value="1"/>
</dbReference>
<feature type="region of interest" description="Disordered" evidence="14">
    <location>
        <begin position="134"/>
        <end position="167"/>
    </location>
</feature>
<dbReference type="GO" id="GO:0030041">
    <property type="term" value="P:actin filament polymerization"/>
    <property type="evidence" value="ECO:0007669"/>
    <property type="project" value="TreeGrafter"/>
</dbReference>
<accession>A0A1W7R9I6</accession>
<dbReference type="SMART" id="SM00750">
    <property type="entry name" value="KIND"/>
    <property type="match status" value="1"/>
</dbReference>
<name>A0A1W7R9I6_9SCOR</name>
<keyword evidence="12" id="KW-0206">Cytoskeleton</keyword>
<dbReference type="Gene3D" id="3.30.40.10">
    <property type="entry name" value="Zinc/RING finger domain, C3HC4 (zinc finger)"/>
    <property type="match status" value="1"/>
</dbReference>
<dbReference type="PROSITE" id="PS51377">
    <property type="entry name" value="KIND"/>
    <property type="match status" value="1"/>
</dbReference>
<dbReference type="CDD" id="cd22078">
    <property type="entry name" value="WH2_Spire1_r2-like"/>
    <property type="match status" value="1"/>
</dbReference>
<feature type="compositionally biased region" description="Basic and acidic residues" evidence="14">
    <location>
        <begin position="368"/>
        <end position="377"/>
    </location>
</feature>
<dbReference type="GO" id="GO:0045010">
    <property type="term" value="P:actin nucleation"/>
    <property type="evidence" value="ECO:0007669"/>
    <property type="project" value="InterPro"/>
</dbReference>
<dbReference type="GO" id="GO:0048193">
    <property type="term" value="P:Golgi vesicle transport"/>
    <property type="evidence" value="ECO:0007669"/>
    <property type="project" value="TreeGrafter"/>
</dbReference>
<evidence type="ECO:0000256" key="12">
    <source>
        <dbReference type="ARBA" id="ARBA00023212"/>
    </source>
</evidence>
<dbReference type="InterPro" id="IPR011011">
    <property type="entry name" value="Znf_FYVE_PHD"/>
</dbReference>
<evidence type="ECO:0000256" key="1">
    <source>
        <dbReference type="ARBA" id="ARBA00004180"/>
    </source>
</evidence>
<organism evidence="16">
    <name type="scientific">Hadrurus spadix</name>
    <dbReference type="NCBI Taxonomy" id="141984"/>
    <lineage>
        <taxon>Eukaryota</taxon>
        <taxon>Metazoa</taxon>
        <taxon>Ecdysozoa</taxon>
        <taxon>Arthropoda</taxon>
        <taxon>Chelicerata</taxon>
        <taxon>Arachnida</taxon>
        <taxon>Scorpiones</taxon>
        <taxon>Iurida</taxon>
        <taxon>Iuroidea</taxon>
        <taxon>Hadrurus</taxon>
    </lineage>
</organism>
<keyword evidence="6" id="KW-1003">Cell membrane</keyword>
<evidence type="ECO:0000256" key="2">
    <source>
        <dbReference type="ARBA" id="ARBA00004245"/>
    </source>
</evidence>
<dbReference type="GO" id="GO:0015031">
    <property type="term" value="P:protein transport"/>
    <property type="evidence" value="ECO:0007669"/>
    <property type="project" value="UniProtKB-KW"/>
</dbReference>
<dbReference type="GO" id="GO:0005938">
    <property type="term" value="C:cell cortex"/>
    <property type="evidence" value="ECO:0007669"/>
    <property type="project" value="TreeGrafter"/>
</dbReference>
<dbReference type="InterPro" id="IPR013087">
    <property type="entry name" value="Znf_C2H2_type"/>
</dbReference>
<feature type="compositionally biased region" description="Acidic residues" evidence="14">
    <location>
        <begin position="153"/>
        <end position="165"/>
    </location>
</feature>
<proteinExistence type="inferred from homology"/>
<feature type="compositionally biased region" description="Polar residues" evidence="14">
    <location>
        <begin position="357"/>
        <end position="367"/>
    </location>
</feature>
<evidence type="ECO:0000256" key="5">
    <source>
        <dbReference type="ARBA" id="ARBA00022448"/>
    </source>
</evidence>
<keyword evidence="11" id="KW-0009">Actin-binding</keyword>
<dbReference type="EMBL" id="GFAH01000588">
    <property type="protein sequence ID" value="JAV47801.1"/>
    <property type="molecule type" value="Transcribed_RNA"/>
</dbReference>
<evidence type="ECO:0000256" key="14">
    <source>
        <dbReference type="SAM" id="MobiDB-lite"/>
    </source>
</evidence>
<evidence type="ECO:0000256" key="6">
    <source>
        <dbReference type="ARBA" id="ARBA00022475"/>
    </source>
</evidence>
<evidence type="ECO:0000259" key="15">
    <source>
        <dbReference type="PROSITE" id="PS51377"/>
    </source>
</evidence>
<dbReference type="GO" id="GO:0051639">
    <property type="term" value="P:actin filament network formation"/>
    <property type="evidence" value="ECO:0007669"/>
    <property type="project" value="TreeGrafter"/>
</dbReference>
<dbReference type="GO" id="GO:0030659">
    <property type="term" value="C:cytoplasmic vesicle membrane"/>
    <property type="evidence" value="ECO:0007669"/>
    <property type="project" value="UniProtKB-SubCell"/>
</dbReference>
<dbReference type="Pfam" id="PF16474">
    <property type="entry name" value="KIND"/>
    <property type="match status" value="1"/>
</dbReference>
<feature type="domain" description="KIND" evidence="15">
    <location>
        <begin position="19"/>
        <end position="211"/>
    </location>
</feature>
<evidence type="ECO:0000313" key="16">
    <source>
        <dbReference type="EMBL" id="JAV47801.1"/>
    </source>
</evidence>
<dbReference type="InterPro" id="IPR029901">
    <property type="entry name" value="Spire"/>
</dbReference>
<keyword evidence="7" id="KW-0963">Cytoplasm</keyword>
<dbReference type="PROSITE" id="PS00028">
    <property type="entry name" value="ZINC_FINGER_C2H2_1"/>
    <property type="match status" value="1"/>
</dbReference>
<dbReference type="GO" id="GO:0008017">
    <property type="term" value="F:microtubule binding"/>
    <property type="evidence" value="ECO:0007669"/>
    <property type="project" value="TreeGrafter"/>
</dbReference>
<dbReference type="GO" id="GO:0036089">
    <property type="term" value="P:cleavage furrow formation"/>
    <property type="evidence" value="ECO:0007669"/>
    <property type="project" value="TreeGrafter"/>
</dbReference>
<feature type="region of interest" description="Disordered" evidence="14">
    <location>
        <begin position="357"/>
        <end position="387"/>
    </location>
</feature>
<dbReference type="CDD" id="cd22065">
    <property type="entry name" value="WH2_Spire_1-2_r1"/>
    <property type="match status" value="1"/>
</dbReference>
<keyword evidence="9" id="KW-0653">Protein transport</keyword>
<comment type="subcellular location">
    <subcellularLocation>
        <location evidence="3">Cell membrane</location>
        <topology evidence="3">Peripheral membrane protein</topology>
        <orientation evidence="3">Cytoplasmic side</orientation>
    </subcellularLocation>
    <subcellularLocation>
        <location evidence="2">Cytoplasm</location>
        <location evidence="2">Cytoskeleton</location>
    </subcellularLocation>
    <subcellularLocation>
        <location evidence="1">Cytoplasmic vesicle membrane</location>
        <topology evidence="1">Peripheral membrane protein</topology>
        <orientation evidence="1">Cytoplasmic side</orientation>
    </subcellularLocation>
</comment>
<dbReference type="CDD" id="cd22068">
    <property type="entry name" value="WH2_DmSpire_r3-like"/>
    <property type="match status" value="1"/>
</dbReference>
<dbReference type="GO" id="GO:0005886">
    <property type="term" value="C:plasma membrane"/>
    <property type="evidence" value="ECO:0007669"/>
    <property type="project" value="UniProtKB-SubCell"/>
</dbReference>
<dbReference type="PANTHER" id="PTHR21345">
    <property type="entry name" value="SPIRE"/>
    <property type="match status" value="1"/>
</dbReference>
<reference evidence="16" key="1">
    <citation type="submission" date="2016-11" db="EMBL/GenBank/DDBJ databases">
        <title>Venom-gland transcriptomics and venom proteomics of the black-back scorpion (Hadrurus spadix) reveal detectability challenges and an unexplored realm of animal toxin diversity.</title>
        <authorList>
            <person name="Rokyta D.R."/>
            <person name="Ward M.J."/>
        </authorList>
    </citation>
    <scope>NUCLEOTIDE SEQUENCE</scope>
    <source>
        <tissue evidence="16">Venom gland</tissue>
    </source>
</reference>
<comment type="similarity">
    <text evidence="4">Belongs to the spire family.</text>
</comment>
<dbReference type="GO" id="GO:0005856">
    <property type="term" value="C:cytoskeleton"/>
    <property type="evidence" value="ECO:0007669"/>
    <property type="project" value="UniProtKB-SubCell"/>
</dbReference>